<keyword evidence="2" id="KW-1185">Reference proteome</keyword>
<gene>
    <name evidence="1" type="ORF">JOC73_002071</name>
</gene>
<reference evidence="1 2" key="1">
    <citation type="submission" date="2021-01" db="EMBL/GenBank/DDBJ databases">
        <title>Genomic Encyclopedia of Type Strains, Phase IV (KMG-IV): sequencing the most valuable type-strain genomes for metagenomic binning, comparative biology and taxonomic classification.</title>
        <authorList>
            <person name="Goeker M."/>
        </authorList>
    </citation>
    <scope>NUCLEOTIDE SEQUENCE [LARGE SCALE GENOMIC DNA]</scope>
    <source>
        <strain evidence="1 2">DSM 25890</strain>
    </source>
</reference>
<protein>
    <submittedName>
        <fullName evidence="1">Cyclic lactone autoinducer peptide</fullName>
    </submittedName>
</protein>
<evidence type="ECO:0000313" key="2">
    <source>
        <dbReference type="Proteomes" id="UP001314796"/>
    </source>
</evidence>
<dbReference type="InterPro" id="IPR009229">
    <property type="entry name" value="AgrD"/>
</dbReference>
<accession>A0ABS2NRP4</accession>
<dbReference type="NCBIfam" id="TIGR04223">
    <property type="entry name" value="quorum_AgrD"/>
    <property type="match status" value="1"/>
</dbReference>
<organism evidence="1 2">
    <name type="scientific">Alkaliphilus hydrothermalis</name>
    <dbReference type="NCBI Taxonomy" id="1482730"/>
    <lineage>
        <taxon>Bacteria</taxon>
        <taxon>Bacillati</taxon>
        <taxon>Bacillota</taxon>
        <taxon>Clostridia</taxon>
        <taxon>Peptostreptococcales</taxon>
        <taxon>Natronincolaceae</taxon>
        <taxon>Alkaliphilus</taxon>
    </lineage>
</organism>
<proteinExistence type="predicted"/>
<name>A0ABS2NRP4_9FIRM</name>
<dbReference type="Proteomes" id="UP001314796">
    <property type="component" value="Unassembled WGS sequence"/>
</dbReference>
<evidence type="ECO:0000313" key="1">
    <source>
        <dbReference type="EMBL" id="MBM7615501.1"/>
    </source>
</evidence>
<sequence>MKMTLGLLTVVASAASQIAKISIGTNCFMFFYQPKAPSK</sequence>
<dbReference type="EMBL" id="JAFBEE010000013">
    <property type="protein sequence ID" value="MBM7615501.1"/>
    <property type="molecule type" value="Genomic_DNA"/>
</dbReference>
<dbReference type="RefSeq" id="WP_204402797.1">
    <property type="nucleotide sequence ID" value="NZ_JAFBEE010000013.1"/>
</dbReference>
<comment type="caution">
    <text evidence="1">The sequence shown here is derived from an EMBL/GenBank/DDBJ whole genome shotgun (WGS) entry which is preliminary data.</text>
</comment>